<dbReference type="EMBL" id="CP042425">
    <property type="protein sequence ID" value="QEL15227.1"/>
    <property type="molecule type" value="Genomic_DNA"/>
</dbReference>
<feature type="transmembrane region" description="Helical" evidence="1">
    <location>
        <begin position="191"/>
        <end position="214"/>
    </location>
</feature>
<evidence type="ECO:0000256" key="1">
    <source>
        <dbReference type="SAM" id="Phobius"/>
    </source>
</evidence>
<name>A0A5C1AAI1_9BACT</name>
<feature type="transmembrane region" description="Helical" evidence="1">
    <location>
        <begin position="558"/>
        <end position="580"/>
    </location>
</feature>
<dbReference type="AlphaFoldDB" id="A0A5C1AAI1"/>
<accession>A0A5C1AAI1</accession>
<dbReference type="KEGG" id="lrs:PX52LOC_02142"/>
<dbReference type="OrthoDB" id="256443at2"/>
<dbReference type="PANTHER" id="PTHR43471">
    <property type="entry name" value="ABC TRANSPORTER PERMEASE"/>
    <property type="match status" value="1"/>
</dbReference>
<keyword evidence="3" id="KW-1185">Reference proteome</keyword>
<gene>
    <name evidence="2" type="ORF">PX52LOC_02142</name>
</gene>
<feature type="transmembrane region" description="Helical" evidence="1">
    <location>
        <begin position="62"/>
        <end position="81"/>
    </location>
</feature>
<proteinExistence type="predicted"/>
<reference evidence="3" key="1">
    <citation type="submission" date="2019-08" db="EMBL/GenBank/DDBJ databases">
        <title>Limnoglobus roseus gen. nov., sp. nov., a novel freshwater planctomycete with a giant genome from the family Gemmataceae.</title>
        <authorList>
            <person name="Kulichevskaya I.S."/>
            <person name="Naumoff D.G."/>
            <person name="Miroshnikov K."/>
            <person name="Ivanova A."/>
            <person name="Philippov D.A."/>
            <person name="Hakobyan A."/>
            <person name="Rijpstra I.C."/>
            <person name="Sinninghe Damste J.S."/>
            <person name="Liesack W."/>
            <person name="Dedysh S.N."/>
        </authorList>
    </citation>
    <scope>NUCLEOTIDE SEQUENCE [LARGE SCALE GENOMIC DNA]</scope>
    <source>
        <strain evidence="3">PX52</strain>
    </source>
</reference>
<feature type="transmembrane region" description="Helical" evidence="1">
    <location>
        <begin position="161"/>
        <end position="185"/>
    </location>
</feature>
<sequence length="593" mass="65863">MEPNGIALVLGVAVLALAVLVFGPGLVLKVQTRRRGHDEPPTFLGPLFWAEWQRLNRRGSQVWLRIGYVLLLLFGLFALYLDEFAGSPPLAIFAGGSLPLDRVARLAESYFSLHLWLQFLALTVVTPIFVGASIFEEQEHRTLDLLLSSMLTRREIVMGKLAARVAFVLSLAATGLPVLALAMHFGGVDGTWLVCAVVVTVFYTIGLATFIFWFATRVKFSQSIPAVLAVTFGLSFHLPYFTLFLALLSPDFAGLSPFHWLISCVLRSEPPIRATLVSVFFNSVVALVCGYFANPRSREVRSPRRARKRPRRLRRFPRIDAAAPLLWKEKYFTIRTYWERQPSERRLVKVATIVGAVFLAASLLFFVLDLPLVRVFTAIFGGATAIVVVDIPPMAGLLLTSSVTRERQKLTLESLLSLPYGWDELLAAKWEVMDLFYRPYQILYAIAAATMVLCLAVHPVAAVVVVAVLFAELRFFLALGLWLSVRCRSTVRAILWCLTAAFAVFLLPVLLSSPVARLTTLLGWPAGVVEDVVSSLSPVVAVKLCFATWSKTATFESWFVEAGTGAVTALLYLAASVWLWRNACRTFGRDEWS</sequence>
<feature type="transmembrane region" description="Helical" evidence="1">
    <location>
        <begin position="495"/>
        <end position="516"/>
    </location>
</feature>
<dbReference type="RefSeq" id="WP_149110056.1">
    <property type="nucleotide sequence ID" value="NZ_CP042425.1"/>
</dbReference>
<organism evidence="2 3">
    <name type="scientific">Limnoglobus roseus</name>
    <dbReference type="NCBI Taxonomy" id="2598579"/>
    <lineage>
        <taxon>Bacteria</taxon>
        <taxon>Pseudomonadati</taxon>
        <taxon>Planctomycetota</taxon>
        <taxon>Planctomycetia</taxon>
        <taxon>Gemmatales</taxon>
        <taxon>Gemmataceae</taxon>
        <taxon>Limnoglobus</taxon>
    </lineage>
</organism>
<feature type="transmembrane region" description="Helical" evidence="1">
    <location>
        <begin position="442"/>
        <end position="458"/>
    </location>
</feature>
<feature type="transmembrane region" description="Helical" evidence="1">
    <location>
        <begin position="347"/>
        <end position="368"/>
    </location>
</feature>
<feature type="transmembrane region" description="Helical" evidence="1">
    <location>
        <begin position="275"/>
        <end position="294"/>
    </location>
</feature>
<keyword evidence="1" id="KW-1133">Transmembrane helix</keyword>
<dbReference type="GO" id="GO:0005886">
    <property type="term" value="C:plasma membrane"/>
    <property type="evidence" value="ECO:0007669"/>
    <property type="project" value="UniProtKB-SubCell"/>
</dbReference>
<evidence type="ECO:0000313" key="2">
    <source>
        <dbReference type="EMBL" id="QEL15227.1"/>
    </source>
</evidence>
<evidence type="ECO:0000313" key="3">
    <source>
        <dbReference type="Proteomes" id="UP000324974"/>
    </source>
</evidence>
<keyword evidence="1" id="KW-0812">Transmembrane</keyword>
<keyword evidence="1" id="KW-0472">Membrane</keyword>
<dbReference type="Proteomes" id="UP000324974">
    <property type="component" value="Chromosome"/>
</dbReference>
<feature type="transmembrane region" description="Helical" evidence="1">
    <location>
        <begin position="115"/>
        <end position="135"/>
    </location>
</feature>
<feature type="transmembrane region" description="Helical" evidence="1">
    <location>
        <begin position="464"/>
        <end position="483"/>
    </location>
</feature>
<dbReference type="Pfam" id="PF12679">
    <property type="entry name" value="ABC2_membrane_2"/>
    <property type="match status" value="2"/>
</dbReference>
<feature type="transmembrane region" description="Helical" evidence="1">
    <location>
        <begin position="226"/>
        <end position="248"/>
    </location>
</feature>
<feature type="transmembrane region" description="Helical" evidence="1">
    <location>
        <begin position="6"/>
        <end position="28"/>
    </location>
</feature>
<protein>
    <submittedName>
        <fullName evidence="2">ABC transporter permease</fullName>
    </submittedName>
</protein>
<feature type="transmembrane region" description="Helical" evidence="1">
    <location>
        <begin position="374"/>
        <end position="399"/>
    </location>
</feature>
<dbReference type="GO" id="GO:0140359">
    <property type="term" value="F:ABC-type transporter activity"/>
    <property type="evidence" value="ECO:0007669"/>
    <property type="project" value="InterPro"/>
</dbReference>